<dbReference type="HAMAP" id="MF_00772">
    <property type="entry name" value="OGT"/>
    <property type="match status" value="1"/>
</dbReference>
<dbReference type="GO" id="GO:0032259">
    <property type="term" value="P:methylation"/>
    <property type="evidence" value="ECO:0007669"/>
    <property type="project" value="UniProtKB-KW"/>
</dbReference>
<evidence type="ECO:0000256" key="5">
    <source>
        <dbReference type="ARBA" id="ARBA00022679"/>
    </source>
</evidence>
<reference evidence="12" key="2">
    <citation type="submission" date="2020-09" db="EMBL/GenBank/DDBJ databases">
        <authorList>
            <person name="Sun Q."/>
            <person name="Zhou Y."/>
        </authorList>
    </citation>
    <scope>NUCLEOTIDE SEQUENCE</scope>
    <source>
        <strain evidence="12">CGMCC 1.16548</strain>
    </source>
</reference>
<dbReference type="AlphaFoldDB" id="A0A8J3GNF6"/>
<dbReference type="InterPro" id="IPR008332">
    <property type="entry name" value="MethylG_MeTrfase_N"/>
</dbReference>
<evidence type="ECO:0000256" key="3">
    <source>
        <dbReference type="ARBA" id="ARBA00022490"/>
    </source>
</evidence>
<evidence type="ECO:0000256" key="2">
    <source>
        <dbReference type="ARBA" id="ARBA00008711"/>
    </source>
</evidence>
<comment type="similarity">
    <text evidence="2 9">Belongs to the MGMT family.</text>
</comment>
<feature type="domain" description="Methylguanine DNA methyltransferase ribonuclease-like" evidence="11">
    <location>
        <begin position="11"/>
        <end position="75"/>
    </location>
</feature>
<dbReference type="RefSeq" id="WP_191281769.1">
    <property type="nucleotide sequence ID" value="NZ_BNAI01000001.1"/>
</dbReference>
<dbReference type="EMBL" id="BNAI01000001">
    <property type="protein sequence ID" value="GHF07237.1"/>
    <property type="molecule type" value="Genomic_DNA"/>
</dbReference>
<dbReference type="CDD" id="cd06445">
    <property type="entry name" value="ATase"/>
    <property type="match status" value="1"/>
</dbReference>
<evidence type="ECO:0000313" key="13">
    <source>
        <dbReference type="Proteomes" id="UP000617531"/>
    </source>
</evidence>
<dbReference type="GO" id="GO:0003908">
    <property type="term" value="F:methylated-DNA-[protein]-cysteine S-methyltransferase activity"/>
    <property type="evidence" value="ECO:0007669"/>
    <property type="project" value="UniProtKB-UniRule"/>
</dbReference>
<comment type="miscellaneous">
    <text evidence="9">This enzyme catalyzes only one turnover and therefore is not strictly catalytic. According to one definition, an enzyme is a biocatalyst that acts repeatedly and over many reaction cycles.</text>
</comment>
<evidence type="ECO:0000256" key="6">
    <source>
        <dbReference type="ARBA" id="ARBA00022763"/>
    </source>
</evidence>
<feature type="domain" description="Methylated-DNA-[protein]-cysteine S-methyltransferase DNA binding" evidence="10">
    <location>
        <begin position="79"/>
        <end position="161"/>
    </location>
</feature>
<dbReference type="EC" id="2.1.1.63" evidence="9"/>
<evidence type="ECO:0000256" key="9">
    <source>
        <dbReference type="HAMAP-Rule" id="MF_00772"/>
    </source>
</evidence>
<evidence type="ECO:0000256" key="8">
    <source>
        <dbReference type="ARBA" id="ARBA00049348"/>
    </source>
</evidence>
<dbReference type="InterPro" id="IPR036388">
    <property type="entry name" value="WH-like_DNA-bd_sf"/>
</dbReference>
<comment type="catalytic activity">
    <reaction evidence="1 9">
        <text>a 4-O-methyl-thymidine in DNA + L-cysteinyl-[protein] = a thymidine in DNA + S-methyl-L-cysteinyl-[protein]</text>
        <dbReference type="Rhea" id="RHEA:53428"/>
        <dbReference type="Rhea" id="RHEA-COMP:10131"/>
        <dbReference type="Rhea" id="RHEA-COMP:10132"/>
        <dbReference type="Rhea" id="RHEA-COMP:13555"/>
        <dbReference type="Rhea" id="RHEA-COMP:13556"/>
        <dbReference type="ChEBI" id="CHEBI:29950"/>
        <dbReference type="ChEBI" id="CHEBI:82612"/>
        <dbReference type="ChEBI" id="CHEBI:137386"/>
        <dbReference type="ChEBI" id="CHEBI:137387"/>
        <dbReference type="EC" id="2.1.1.63"/>
    </reaction>
</comment>
<dbReference type="PANTHER" id="PTHR10815:SF13">
    <property type="entry name" value="METHYLATED-DNA--PROTEIN-CYSTEINE METHYLTRANSFERASE"/>
    <property type="match status" value="1"/>
</dbReference>
<dbReference type="InterPro" id="IPR001497">
    <property type="entry name" value="MethylDNA_cys_MeTrfase_AS"/>
</dbReference>
<comment type="catalytic activity">
    <reaction evidence="8 9">
        <text>a 6-O-methyl-2'-deoxyguanosine in DNA + L-cysteinyl-[protein] = S-methyl-L-cysteinyl-[protein] + a 2'-deoxyguanosine in DNA</text>
        <dbReference type="Rhea" id="RHEA:24000"/>
        <dbReference type="Rhea" id="RHEA-COMP:10131"/>
        <dbReference type="Rhea" id="RHEA-COMP:10132"/>
        <dbReference type="Rhea" id="RHEA-COMP:11367"/>
        <dbReference type="Rhea" id="RHEA-COMP:11368"/>
        <dbReference type="ChEBI" id="CHEBI:29950"/>
        <dbReference type="ChEBI" id="CHEBI:82612"/>
        <dbReference type="ChEBI" id="CHEBI:85445"/>
        <dbReference type="ChEBI" id="CHEBI:85448"/>
        <dbReference type="EC" id="2.1.1.63"/>
    </reaction>
</comment>
<proteinExistence type="inferred from homology"/>
<comment type="subcellular location">
    <subcellularLocation>
        <location evidence="9">Cytoplasm</location>
    </subcellularLocation>
</comment>
<reference evidence="12" key="1">
    <citation type="journal article" date="2014" name="Int. J. Syst. Evol. Microbiol.">
        <title>Complete genome sequence of Corynebacterium casei LMG S-19264T (=DSM 44701T), isolated from a smear-ripened cheese.</title>
        <authorList>
            <consortium name="US DOE Joint Genome Institute (JGI-PGF)"/>
            <person name="Walter F."/>
            <person name="Albersmeier A."/>
            <person name="Kalinowski J."/>
            <person name="Ruckert C."/>
        </authorList>
    </citation>
    <scope>NUCLEOTIDE SEQUENCE</scope>
    <source>
        <strain evidence="12">CGMCC 1.16548</strain>
    </source>
</reference>
<dbReference type="Pfam" id="PF02870">
    <property type="entry name" value="Methyltransf_1N"/>
    <property type="match status" value="1"/>
</dbReference>
<name>A0A8J3GNF6_9MICO</name>
<comment type="caution">
    <text evidence="12">The sequence shown here is derived from an EMBL/GenBank/DDBJ whole genome shotgun (WGS) entry which is preliminary data.</text>
</comment>
<dbReference type="SUPFAM" id="SSF53155">
    <property type="entry name" value="Methylated DNA-protein cysteine methyltransferase domain"/>
    <property type="match status" value="1"/>
</dbReference>
<dbReference type="GO" id="GO:0006307">
    <property type="term" value="P:DNA alkylation repair"/>
    <property type="evidence" value="ECO:0007669"/>
    <property type="project" value="UniProtKB-UniRule"/>
</dbReference>
<dbReference type="NCBIfam" id="TIGR00589">
    <property type="entry name" value="ogt"/>
    <property type="match status" value="1"/>
</dbReference>
<dbReference type="PROSITE" id="PS00374">
    <property type="entry name" value="MGMT"/>
    <property type="match status" value="1"/>
</dbReference>
<accession>A0A8J3GNF6</accession>
<feature type="active site" description="Nucleophile; methyl group acceptor" evidence="9">
    <location>
        <position position="130"/>
    </location>
</feature>
<dbReference type="Gene3D" id="1.10.10.10">
    <property type="entry name" value="Winged helix-like DNA-binding domain superfamily/Winged helix DNA-binding domain"/>
    <property type="match status" value="1"/>
</dbReference>
<keyword evidence="13" id="KW-1185">Reference proteome</keyword>
<evidence type="ECO:0000259" key="11">
    <source>
        <dbReference type="Pfam" id="PF02870"/>
    </source>
</evidence>
<dbReference type="FunFam" id="1.10.10.10:FF:000214">
    <property type="entry name" value="Methylated-DNA--protein-cysteine methyltransferase"/>
    <property type="match status" value="1"/>
</dbReference>
<dbReference type="InterPro" id="IPR014048">
    <property type="entry name" value="MethylDNA_cys_MeTrfase_DNA-bd"/>
</dbReference>
<keyword evidence="6 9" id="KW-0227">DNA damage</keyword>
<keyword evidence="4 9" id="KW-0489">Methyltransferase</keyword>
<dbReference type="Pfam" id="PF01035">
    <property type="entry name" value="DNA_binding_1"/>
    <property type="match status" value="1"/>
</dbReference>
<evidence type="ECO:0000259" key="10">
    <source>
        <dbReference type="Pfam" id="PF01035"/>
    </source>
</evidence>
<evidence type="ECO:0000256" key="1">
    <source>
        <dbReference type="ARBA" id="ARBA00001286"/>
    </source>
</evidence>
<dbReference type="PANTHER" id="PTHR10815">
    <property type="entry name" value="METHYLATED-DNA--PROTEIN-CYSTEINE METHYLTRANSFERASE"/>
    <property type="match status" value="1"/>
</dbReference>
<dbReference type="SUPFAM" id="SSF46767">
    <property type="entry name" value="Methylated DNA-protein cysteine methyltransferase, C-terminal domain"/>
    <property type="match status" value="1"/>
</dbReference>
<evidence type="ECO:0000256" key="7">
    <source>
        <dbReference type="ARBA" id="ARBA00023204"/>
    </source>
</evidence>
<protein>
    <recommendedName>
        <fullName evidence="9">Methylated-DNA--protein-cysteine methyltransferase</fullName>
        <ecNumber evidence="9">2.1.1.63</ecNumber>
    </recommendedName>
    <alternativeName>
        <fullName evidence="9">6-O-methylguanine-DNA methyltransferase</fullName>
        <shortName evidence="9">MGMT</shortName>
    </alternativeName>
    <alternativeName>
        <fullName evidence="9">O-6-methylguanine-DNA-alkyltransferase</fullName>
    </alternativeName>
</protein>
<keyword evidence="3 9" id="KW-0963">Cytoplasm</keyword>
<comment type="function">
    <text evidence="9">Involved in the cellular defense against the biological effects of O6-methylguanine (O6-MeG) and O4-methylthymine (O4-MeT) in DNA. Repairs the methylated nucleobase in DNA by stoichiometrically transferring the methyl group to a cysteine residue in the enzyme. This is a suicide reaction: the enzyme is irreversibly inactivated.</text>
</comment>
<dbReference type="InterPro" id="IPR023546">
    <property type="entry name" value="MGMT"/>
</dbReference>
<dbReference type="Proteomes" id="UP000617531">
    <property type="component" value="Unassembled WGS sequence"/>
</dbReference>
<dbReference type="Gene3D" id="3.30.160.70">
    <property type="entry name" value="Methylated DNA-protein cysteine methyltransferase domain"/>
    <property type="match status" value="1"/>
</dbReference>
<organism evidence="12 13">
    <name type="scientific">Pseudolysinimonas yzui</name>
    <dbReference type="NCBI Taxonomy" id="2708254"/>
    <lineage>
        <taxon>Bacteria</taxon>
        <taxon>Bacillati</taxon>
        <taxon>Actinomycetota</taxon>
        <taxon>Actinomycetes</taxon>
        <taxon>Micrococcales</taxon>
        <taxon>Microbacteriaceae</taxon>
        <taxon>Pseudolysinimonas</taxon>
    </lineage>
</organism>
<sequence>MTTTPAALRRIDSPLGRIEIVGDGSAVIALSIERDGSLPHDDLPEAPDAVLDRAAAQLAEYFAGRRRDFDVPVSLAGTAFQKAVWEQLVDLEWGEVVSYGDLGRGTGRATAGRAVGGAVGANPVPIIVPCHRVLGSDGMITGYSGGEGIPTKSWLLAHEGIAHRVPRSHEPVSLFDLEAGDAEAAADGFAQRSGAA</sequence>
<dbReference type="InterPro" id="IPR036217">
    <property type="entry name" value="MethylDNA_cys_MeTrfase_DNAb"/>
</dbReference>
<dbReference type="InterPro" id="IPR036631">
    <property type="entry name" value="MGMT_N_sf"/>
</dbReference>
<gene>
    <name evidence="12" type="ORF">GCM10011600_04850</name>
</gene>
<evidence type="ECO:0000256" key="4">
    <source>
        <dbReference type="ARBA" id="ARBA00022603"/>
    </source>
</evidence>
<keyword evidence="5 9" id="KW-0808">Transferase</keyword>
<dbReference type="GO" id="GO:0005737">
    <property type="term" value="C:cytoplasm"/>
    <property type="evidence" value="ECO:0007669"/>
    <property type="project" value="UniProtKB-SubCell"/>
</dbReference>
<evidence type="ECO:0000313" key="12">
    <source>
        <dbReference type="EMBL" id="GHF07237.1"/>
    </source>
</evidence>
<keyword evidence="7 9" id="KW-0234">DNA repair</keyword>